<dbReference type="EMBL" id="JBHLTG010000001">
    <property type="protein sequence ID" value="MFC0676401.1"/>
    <property type="molecule type" value="Genomic_DNA"/>
</dbReference>
<sequence>MPTMWLIRDGRTSYAEAGQGMPLSFAEAVDLFASEDLRFVGRRAPSINPDAPSDSIENVLLQVEEGEGTNALLPQAGFYWAVSISPEDAEKRLLRERRKRQ</sequence>
<evidence type="ECO:0000313" key="1">
    <source>
        <dbReference type="EMBL" id="MFC0676401.1"/>
    </source>
</evidence>
<dbReference type="Proteomes" id="UP001589896">
    <property type="component" value="Unassembled WGS sequence"/>
</dbReference>
<reference evidence="1 2" key="1">
    <citation type="submission" date="2024-09" db="EMBL/GenBank/DDBJ databases">
        <authorList>
            <person name="Sun Q."/>
            <person name="Mori K."/>
        </authorList>
    </citation>
    <scope>NUCLEOTIDE SEQUENCE [LARGE SCALE GENOMIC DNA]</scope>
    <source>
        <strain evidence="1 2">KCTC 23076</strain>
    </source>
</reference>
<name>A0ABV6RHD4_9GAMM</name>
<accession>A0ABV6RHD4</accession>
<proteinExistence type="predicted"/>
<organism evidence="1 2">
    <name type="scientific">Lysobacter korlensis</name>
    <dbReference type="NCBI Taxonomy" id="553636"/>
    <lineage>
        <taxon>Bacteria</taxon>
        <taxon>Pseudomonadati</taxon>
        <taxon>Pseudomonadota</taxon>
        <taxon>Gammaproteobacteria</taxon>
        <taxon>Lysobacterales</taxon>
        <taxon>Lysobacteraceae</taxon>
        <taxon>Lysobacter</taxon>
    </lineage>
</organism>
<dbReference type="RefSeq" id="WP_386664033.1">
    <property type="nucleotide sequence ID" value="NZ_JBHLTG010000001.1"/>
</dbReference>
<comment type="caution">
    <text evidence="1">The sequence shown here is derived from an EMBL/GenBank/DDBJ whole genome shotgun (WGS) entry which is preliminary data.</text>
</comment>
<keyword evidence="2" id="KW-1185">Reference proteome</keyword>
<protein>
    <submittedName>
        <fullName evidence="1">Uncharacterized protein</fullName>
    </submittedName>
</protein>
<evidence type="ECO:0000313" key="2">
    <source>
        <dbReference type="Proteomes" id="UP001589896"/>
    </source>
</evidence>
<gene>
    <name evidence="1" type="ORF">ACFFGH_00870</name>
</gene>